<dbReference type="SUPFAM" id="SSF55729">
    <property type="entry name" value="Acyl-CoA N-acyltransferases (Nat)"/>
    <property type="match status" value="1"/>
</dbReference>
<dbReference type="PANTHER" id="PTHR42791:SF17">
    <property type="entry name" value="ACETYLTRANSFERASE, GNAT FAMILY FAMILY (AFU_ORTHOLOGUE AFUA_8G05690)"/>
    <property type="match status" value="1"/>
</dbReference>
<dbReference type="PANTHER" id="PTHR42791">
    <property type="entry name" value="GNAT FAMILY ACETYLTRANSFERASE"/>
    <property type="match status" value="1"/>
</dbReference>
<dbReference type="InterPro" id="IPR016181">
    <property type="entry name" value="Acyl_CoA_acyltransferase"/>
</dbReference>
<keyword evidence="4" id="KW-1185">Reference proteome</keyword>
<accession>A0AAE0NUX9</accession>
<feature type="region of interest" description="Disordered" evidence="1">
    <location>
        <begin position="246"/>
        <end position="285"/>
    </location>
</feature>
<evidence type="ECO:0000256" key="1">
    <source>
        <dbReference type="SAM" id="MobiDB-lite"/>
    </source>
</evidence>
<dbReference type="EMBL" id="JAULSW010000003">
    <property type="protein sequence ID" value="KAK3388019.1"/>
    <property type="molecule type" value="Genomic_DNA"/>
</dbReference>
<comment type="caution">
    <text evidence="3">The sequence shown here is derived from an EMBL/GenBank/DDBJ whole genome shotgun (WGS) entry which is preliminary data.</text>
</comment>
<dbReference type="Gene3D" id="3.40.630.30">
    <property type="match status" value="1"/>
</dbReference>
<dbReference type="InterPro" id="IPR000182">
    <property type="entry name" value="GNAT_dom"/>
</dbReference>
<dbReference type="GO" id="GO:0016747">
    <property type="term" value="F:acyltransferase activity, transferring groups other than amino-acyl groups"/>
    <property type="evidence" value="ECO:0007669"/>
    <property type="project" value="InterPro"/>
</dbReference>
<dbReference type="Pfam" id="PF00583">
    <property type="entry name" value="Acetyltransf_1"/>
    <property type="match status" value="1"/>
</dbReference>
<name>A0AAE0NUX9_9PEZI</name>
<sequence length="304" mass="33510">MVYTVLPALIPNIKEVYNAYFSAFAAEKMGQLMLQVLFPGADVNSDEFRTASAAATLDYWHKSDTQYTFKCVNMDTGEIVGIALGDIYINPRSAEERKNHGVPWLEGEQRERAEKILNPLWEMREKLFGGQPYIYAHVIGVDPRHQGLKAGAALASWGIDLSNRTGLPIYFESSPSAVGLYEKLGYERLKETIVHRADVMGTDEDISVPLMVRMPAAAKGTSFYEWKELGYPKWAQLPAKEKPATVEKAAPVTAPAEAPVPVSAPVEAAPKSEKEPVQPEDLKQKGSFAKVLSGLKSRLGLSKI</sequence>
<dbReference type="AlphaFoldDB" id="A0AAE0NUX9"/>
<reference evidence="3" key="2">
    <citation type="submission" date="2023-06" db="EMBL/GenBank/DDBJ databases">
        <authorList>
            <consortium name="Lawrence Berkeley National Laboratory"/>
            <person name="Haridas S."/>
            <person name="Hensen N."/>
            <person name="Bonometti L."/>
            <person name="Westerberg I."/>
            <person name="Brannstrom I.O."/>
            <person name="Guillou S."/>
            <person name="Cros-Aarteil S."/>
            <person name="Calhoun S."/>
            <person name="Kuo A."/>
            <person name="Mondo S."/>
            <person name="Pangilinan J."/>
            <person name="Riley R."/>
            <person name="LaButti K."/>
            <person name="Andreopoulos B."/>
            <person name="Lipzen A."/>
            <person name="Chen C."/>
            <person name="Yanf M."/>
            <person name="Daum C."/>
            <person name="Ng V."/>
            <person name="Clum A."/>
            <person name="Steindorff A."/>
            <person name="Ohm R."/>
            <person name="Martin F."/>
            <person name="Silar P."/>
            <person name="Natvig D."/>
            <person name="Lalanne C."/>
            <person name="Gautier V."/>
            <person name="Ament-velasquez S.L."/>
            <person name="Kruys A."/>
            <person name="Hutchinson M.I."/>
            <person name="Powell A.J."/>
            <person name="Barry K."/>
            <person name="Miller A.N."/>
            <person name="Grigoriev I.V."/>
            <person name="Debuchy R."/>
            <person name="Gladieux P."/>
            <person name="Thoren M.H."/>
            <person name="Johannesson H."/>
        </authorList>
    </citation>
    <scope>NUCLEOTIDE SEQUENCE</scope>
    <source>
        <strain evidence="3">CBS 232.78</strain>
    </source>
</reference>
<feature type="domain" description="N-acetyltransferase" evidence="2">
    <location>
        <begin position="62"/>
        <end position="186"/>
    </location>
</feature>
<reference evidence="3" key="1">
    <citation type="journal article" date="2023" name="Mol. Phylogenet. Evol.">
        <title>Genome-scale phylogeny and comparative genomics of the fungal order Sordariales.</title>
        <authorList>
            <person name="Hensen N."/>
            <person name="Bonometti L."/>
            <person name="Westerberg I."/>
            <person name="Brannstrom I.O."/>
            <person name="Guillou S."/>
            <person name="Cros-Aarteil S."/>
            <person name="Calhoun S."/>
            <person name="Haridas S."/>
            <person name="Kuo A."/>
            <person name="Mondo S."/>
            <person name="Pangilinan J."/>
            <person name="Riley R."/>
            <person name="LaButti K."/>
            <person name="Andreopoulos B."/>
            <person name="Lipzen A."/>
            <person name="Chen C."/>
            <person name="Yan M."/>
            <person name="Daum C."/>
            <person name="Ng V."/>
            <person name="Clum A."/>
            <person name="Steindorff A."/>
            <person name="Ohm R.A."/>
            <person name="Martin F."/>
            <person name="Silar P."/>
            <person name="Natvig D.O."/>
            <person name="Lalanne C."/>
            <person name="Gautier V."/>
            <person name="Ament-Velasquez S.L."/>
            <person name="Kruys A."/>
            <person name="Hutchinson M.I."/>
            <person name="Powell A.J."/>
            <person name="Barry K."/>
            <person name="Miller A.N."/>
            <person name="Grigoriev I.V."/>
            <person name="Debuchy R."/>
            <person name="Gladieux P."/>
            <person name="Hiltunen Thoren M."/>
            <person name="Johannesson H."/>
        </authorList>
    </citation>
    <scope>NUCLEOTIDE SEQUENCE</scope>
    <source>
        <strain evidence="3">CBS 232.78</strain>
    </source>
</reference>
<evidence type="ECO:0000313" key="4">
    <source>
        <dbReference type="Proteomes" id="UP001285441"/>
    </source>
</evidence>
<proteinExistence type="predicted"/>
<protein>
    <recommendedName>
        <fullName evidence="2">N-acetyltransferase domain-containing protein</fullName>
    </recommendedName>
</protein>
<dbReference type="Proteomes" id="UP001285441">
    <property type="component" value="Unassembled WGS sequence"/>
</dbReference>
<gene>
    <name evidence="3" type="ORF">B0H63DRAFT_471351</name>
</gene>
<dbReference type="InterPro" id="IPR052523">
    <property type="entry name" value="Trichothecene_AcTrans"/>
</dbReference>
<feature type="compositionally biased region" description="Basic and acidic residues" evidence="1">
    <location>
        <begin position="270"/>
        <end position="284"/>
    </location>
</feature>
<organism evidence="3 4">
    <name type="scientific">Podospora didyma</name>
    <dbReference type="NCBI Taxonomy" id="330526"/>
    <lineage>
        <taxon>Eukaryota</taxon>
        <taxon>Fungi</taxon>
        <taxon>Dikarya</taxon>
        <taxon>Ascomycota</taxon>
        <taxon>Pezizomycotina</taxon>
        <taxon>Sordariomycetes</taxon>
        <taxon>Sordariomycetidae</taxon>
        <taxon>Sordariales</taxon>
        <taxon>Podosporaceae</taxon>
        <taxon>Podospora</taxon>
    </lineage>
</organism>
<evidence type="ECO:0000313" key="3">
    <source>
        <dbReference type="EMBL" id="KAK3388019.1"/>
    </source>
</evidence>
<evidence type="ECO:0000259" key="2">
    <source>
        <dbReference type="Pfam" id="PF00583"/>
    </source>
</evidence>
<feature type="compositionally biased region" description="Low complexity" evidence="1">
    <location>
        <begin position="246"/>
        <end position="269"/>
    </location>
</feature>